<proteinExistence type="predicted"/>
<dbReference type="SUPFAM" id="SSF141452">
    <property type="entry name" value="Hcp1-like"/>
    <property type="match status" value="1"/>
</dbReference>
<keyword evidence="4" id="KW-1185">Reference proteome</keyword>
<dbReference type="EMBL" id="MPUJ01000008">
    <property type="protein sequence ID" value="ONK04781.1"/>
    <property type="molecule type" value="Genomic_DNA"/>
</dbReference>
<dbReference type="Pfam" id="PF05638">
    <property type="entry name" value="T6SS_HCP"/>
    <property type="match status" value="1"/>
</dbReference>
<dbReference type="NCBIfam" id="TIGR03344">
    <property type="entry name" value="VI_effect_Hcp1"/>
    <property type="match status" value="1"/>
</dbReference>
<dbReference type="Gene3D" id="2.30.110.20">
    <property type="entry name" value="Hcp1-like"/>
    <property type="match status" value="1"/>
</dbReference>
<name>A0A1V2R225_9GAMM</name>
<dbReference type="AlphaFoldDB" id="A0A1V2R225"/>
<evidence type="ECO:0000313" key="3">
    <source>
        <dbReference type="Proteomes" id="UP000189286"/>
    </source>
</evidence>
<evidence type="ECO:0000313" key="1">
    <source>
        <dbReference type="EMBL" id="MFJ5430144.1"/>
    </source>
</evidence>
<dbReference type="Proteomes" id="UP001617689">
    <property type="component" value="Unassembled WGS sequence"/>
</dbReference>
<dbReference type="PANTHER" id="PTHR34319">
    <property type="entry name" value="MAJOR EXPORTED PROTEIN"/>
    <property type="match status" value="1"/>
</dbReference>
<reference evidence="2" key="1">
    <citation type="submission" date="2016-11" db="EMBL/GenBank/DDBJ databases">
        <authorList>
            <person name="Jaros S."/>
            <person name="Januszkiewicz K."/>
            <person name="Wedrychowicz H."/>
        </authorList>
    </citation>
    <scope>NUCLEOTIDE SEQUENCE [LARGE SCALE GENOMIC DNA]</scope>
    <source>
        <strain evidence="2">ICMP 9972</strain>
    </source>
</reference>
<gene>
    <name evidence="1" type="ORF">ACIPUP_13375</name>
    <name evidence="2" type="ORF">BSK71_14275</name>
</gene>
<accession>A0A1V2R225</accession>
<reference evidence="3" key="2">
    <citation type="submission" date="2016-11" db="EMBL/GenBank/DDBJ databases">
        <authorList>
            <person name="Panda P."/>
            <person name="Visnovsky S."/>
            <person name="Pitman A."/>
        </authorList>
    </citation>
    <scope>NUCLEOTIDE SEQUENCE [LARGE SCALE GENOMIC DNA]</scope>
    <source>
        <strain evidence="3">ICMP 9972</strain>
    </source>
</reference>
<organism evidence="2 3">
    <name type="scientific">Pectobacterium actinidiae</name>
    <dbReference type="NCBI Taxonomy" id="1507808"/>
    <lineage>
        <taxon>Bacteria</taxon>
        <taxon>Pseudomonadati</taxon>
        <taxon>Pseudomonadota</taxon>
        <taxon>Gammaproteobacteria</taxon>
        <taxon>Enterobacterales</taxon>
        <taxon>Pectobacteriaceae</taxon>
        <taxon>Pectobacterium</taxon>
    </lineage>
</organism>
<sequence length="159" mass="18117">MASIIYLKINGERQGLISAGASSVDSIGNKYQSGHEDEIFIYELMNQFTRLENVSLHPVDIRKPIDKSTPLLAQALNDKEKLNCEFLLYRTSSLGGYEVFFKISLKDAIVNDIRYFYPNSLTDNDGQPQENVSFKFSSITLEHVIARTSTYMLWSDSIY</sequence>
<evidence type="ECO:0000313" key="2">
    <source>
        <dbReference type="EMBL" id="ONK04781.1"/>
    </source>
</evidence>
<dbReference type="OrthoDB" id="5674026at2"/>
<protein>
    <submittedName>
        <fullName evidence="1">Hcp family type VI secretion system effector</fullName>
    </submittedName>
    <submittedName>
        <fullName evidence="2">Type VI secretion system protein</fullName>
    </submittedName>
</protein>
<dbReference type="InterPro" id="IPR008514">
    <property type="entry name" value="T6SS_Hcp"/>
</dbReference>
<comment type="caution">
    <text evidence="2">The sequence shown here is derived from an EMBL/GenBank/DDBJ whole genome shotgun (WGS) entry which is preliminary data.</text>
</comment>
<dbReference type="RefSeq" id="WP_039362965.1">
    <property type="nucleotide sequence ID" value="NZ_CP097896.1"/>
</dbReference>
<dbReference type="InterPro" id="IPR052947">
    <property type="entry name" value="T6SS_Hcp1_domain"/>
</dbReference>
<reference evidence="1 4" key="3">
    <citation type="submission" date="2024-10" db="EMBL/GenBank/DDBJ databases">
        <authorList>
            <person name="Lu C.-H."/>
        </authorList>
    </citation>
    <scope>NUCLEOTIDE SEQUENCE [LARGE SCALE GENOMIC DNA]</scope>
    <source>
        <strain evidence="1 4">22ZTDG03-2</strain>
    </source>
</reference>
<evidence type="ECO:0000313" key="4">
    <source>
        <dbReference type="Proteomes" id="UP001617689"/>
    </source>
</evidence>
<dbReference type="EMBL" id="JBIXLL010000007">
    <property type="protein sequence ID" value="MFJ5430144.1"/>
    <property type="molecule type" value="Genomic_DNA"/>
</dbReference>
<dbReference type="Proteomes" id="UP000189286">
    <property type="component" value="Unassembled WGS sequence"/>
</dbReference>
<dbReference type="InterPro" id="IPR036624">
    <property type="entry name" value="Hcp1-lik_sf"/>
</dbReference>
<dbReference type="PANTHER" id="PTHR34319:SF7">
    <property type="entry name" value="HNH ENDONUCLEASE DOMAIN-CONTAINING PROTEIN"/>
    <property type="match status" value="1"/>
</dbReference>